<comment type="caution">
    <text evidence="2">The sequence shown here is derived from an EMBL/GenBank/DDBJ whole genome shotgun (WGS) entry which is preliminary data.</text>
</comment>
<sequence>MSTTLFYSSHPLGKMLDQSSTSLQLNPIVTNDAAYIYSNIFAVLSLLIIAVVVLYRYQFRTSTSMSKKNAKDM</sequence>
<evidence type="ECO:0000256" key="1">
    <source>
        <dbReference type="SAM" id="Phobius"/>
    </source>
</evidence>
<keyword evidence="1" id="KW-0472">Membrane</keyword>
<dbReference type="OrthoDB" id="2403626at2"/>
<dbReference type="RefSeq" id="WP_127191555.1">
    <property type="nucleotide sequence ID" value="NZ_RZNY01000005.1"/>
</dbReference>
<evidence type="ECO:0000313" key="3">
    <source>
        <dbReference type="Proteomes" id="UP000279446"/>
    </source>
</evidence>
<organism evidence="2 3">
    <name type="scientific">Paenibacillus anaericanus</name>
    <dbReference type="NCBI Taxonomy" id="170367"/>
    <lineage>
        <taxon>Bacteria</taxon>
        <taxon>Bacillati</taxon>
        <taxon>Bacillota</taxon>
        <taxon>Bacilli</taxon>
        <taxon>Bacillales</taxon>
        <taxon>Paenibacillaceae</taxon>
        <taxon>Paenibacillus</taxon>
    </lineage>
</organism>
<keyword evidence="3" id="KW-1185">Reference proteome</keyword>
<protein>
    <submittedName>
        <fullName evidence="2">Uncharacterized protein</fullName>
    </submittedName>
</protein>
<evidence type="ECO:0000313" key="2">
    <source>
        <dbReference type="EMBL" id="RUT47157.1"/>
    </source>
</evidence>
<feature type="transmembrane region" description="Helical" evidence="1">
    <location>
        <begin position="34"/>
        <end position="57"/>
    </location>
</feature>
<dbReference type="EMBL" id="RZNY01000005">
    <property type="protein sequence ID" value="RUT47157.1"/>
    <property type="molecule type" value="Genomic_DNA"/>
</dbReference>
<reference evidence="2 3" key="1">
    <citation type="submission" date="2018-12" db="EMBL/GenBank/DDBJ databases">
        <authorList>
            <person name="Sun L."/>
            <person name="Chen Z."/>
        </authorList>
    </citation>
    <scope>NUCLEOTIDE SEQUENCE [LARGE SCALE GENOMIC DNA]</scope>
    <source>
        <strain evidence="2 3">DSM 15890</strain>
    </source>
</reference>
<dbReference type="AlphaFoldDB" id="A0A3S1DR25"/>
<proteinExistence type="predicted"/>
<dbReference type="Proteomes" id="UP000279446">
    <property type="component" value="Unassembled WGS sequence"/>
</dbReference>
<keyword evidence="1" id="KW-1133">Transmembrane helix</keyword>
<name>A0A3S1DR25_9BACL</name>
<keyword evidence="1" id="KW-0812">Transmembrane</keyword>
<gene>
    <name evidence="2" type="ORF">EJP82_08230</name>
</gene>
<accession>A0A3S1DR25</accession>